<dbReference type="GO" id="GO:0005975">
    <property type="term" value="P:carbohydrate metabolic process"/>
    <property type="evidence" value="ECO:0007669"/>
    <property type="project" value="UniProtKB-ARBA"/>
</dbReference>
<dbReference type="AlphaFoldDB" id="F3ZUK2"/>
<evidence type="ECO:0000313" key="3">
    <source>
        <dbReference type="Proteomes" id="UP000018439"/>
    </source>
</evidence>
<protein>
    <recommendedName>
        <fullName evidence="1">BT-3987-like N-terminal domain-containing protein</fullName>
    </recommendedName>
</protein>
<dbReference type="SUPFAM" id="SSF49899">
    <property type="entry name" value="Concanavalin A-like lectins/glucanases"/>
    <property type="match status" value="1"/>
</dbReference>
<dbReference type="InterPro" id="IPR013320">
    <property type="entry name" value="ConA-like_dom_sf"/>
</dbReference>
<feature type="domain" description="BT-3987-like N-terminal" evidence="1">
    <location>
        <begin position="36"/>
        <end position="142"/>
    </location>
</feature>
<evidence type="ECO:0000259" key="1">
    <source>
        <dbReference type="Pfam" id="PF08522"/>
    </source>
</evidence>
<reference evidence="2 3" key="1">
    <citation type="journal article" date="2011" name="Stand. Genomic Sci.">
        <title>Non-contiguous finished genome sequence of Bacteroides coprosuis type strain (PC139).</title>
        <authorList>
            <person name="Land M."/>
            <person name="Held B."/>
            <person name="Gronow S."/>
            <person name="Abt B."/>
            <person name="Lucas S."/>
            <person name="Del Rio T.G."/>
            <person name="Nolan M."/>
            <person name="Tice H."/>
            <person name="Cheng J.F."/>
            <person name="Pitluck S."/>
            <person name="Liolios K."/>
            <person name="Pagani I."/>
            <person name="Ivanova N."/>
            <person name="Mavromatis K."/>
            <person name="Mikhailova N."/>
            <person name="Pati A."/>
            <person name="Tapia R."/>
            <person name="Han C."/>
            <person name="Goodwin L."/>
            <person name="Chen A."/>
            <person name="Palaniappan K."/>
            <person name="Hauser L."/>
            <person name="Brambilla E.M."/>
            <person name="Rohde M."/>
            <person name="Goker M."/>
            <person name="Detter J.C."/>
            <person name="Woyke T."/>
            <person name="Bristow J."/>
            <person name="Eisen J.A."/>
            <person name="Markowitz V."/>
            <person name="Hugenholtz P."/>
            <person name="Kyrpides N.C."/>
            <person name="Klenk H.P."/>
            <person name="Lapidus A."/>
        </authorList>
    </citation>
    <scope>NUCLEOTIDE SEQUENCE [LARGE SCALE GENOMIC DNA]</scope>
    <source>
        <strain evidence="2 3">DSM 18011</strain>
    </source>
</reference>
<dbReference type="InterPro" id="IPR013728">
    <property type="entry name" value="BT_3987-like_N"/>
</dbReference>
<sequence length="391" mass="45039">MKKIILSCLSLFILFTGCQNELYKDALEDHKSDQGIYLKSNDLLQSFVAEGQDTYINDVIVNLARKTNNQVSVDIQAGSQDQLDAYNEKNRTNYPLLPSEMYEINDQLTFESGYTSQILPIKIKNLAFNGNSTYALPIKIKGDCTNIIPGQDETILVLEQKIITKCLRMNGSGSEDENMFPNDFKVDQWTMEVMINRNNYRSNNRSICGTKLAKNSSNNDEIYPRFGDVTIEPNQLQIKTGNSQIDVPKDKFEAKPNEWYMISFVYDGHKHYVYINGELVADREIREGAYGLVGFWLGGLNELVREVRFWKTARTHKQIRDNVWKTIHPDSDDLLLYYPGNGKKYDHESKQITEDESMIWDWSKNENHLKLPSGAIFDNNNGEYFVFPPQV</sequence>
<accession>F3ZUK2</accession>
<dbReference type="HOGENOM" id="CLU_050496_0_1_10"/>
<proteinExistence type="predicted"/>
<dbReference type="EMBL" id="CM001167">
    <property type="protein sequence ID" value="EGJ71167.1"/>
    <property type="molecule type" value="Genomic_DNA"/>
</dbReference>
<dbReference type="GO" id="GO:0004553">
    <property type="term" value="F:hydrolase activity, hydrolyzing O-glycosyl compounds"/>
    <property type="evidence" value="ECO:0007669"/>
    <property type="project" value="UniProtKB-ARBA"/>
</dbReference>
<evidence type="ECO:0000313" key="2">
    <source>
        <dbReference type="EMBL" id="EGJ71167.1"/>
    </source>
</evidence>
<gene>
    <name evidence="2" type="ORF">Bcop_0960</name>
</gene>
<dbReference type="Pfam" id="PF13385">
    <property type="entry name" value="Laminin_G_3"/>
    <property type="match status" value="1"/>
</dbReference>
<dbReference type="Gene3D" id="2.60.40.1740">
    <property type="entry name" value="hypothetical protein (bacova_03559)"/>
    <property type="match status" value="1"/>
</dbReference>
<dbReference type="eggNOG" id="ENOG502ZAI7">
    <property type="taxonomic scope" value="Bacteria"/>
</dbReference>
<dbReference type="Pfam" id="PF08522">
    <property type="entry name" value="BT_3987-like_N"/>
    <property type="match status" value="1"/>
</dbReference>
<dbReference type="Proteomes" id="UP000018439">
    <property type="component" value="Chromosome"/>
</dbReference>
<organism evidence="2 3">
    <name type="scientific">Bacteroides coprosuis DSM 18011</name>
    <dbReference type="NCBI Taxonomy" id="679937"/>
    <lineage>
        <taxon>Bacteria</taxon>
        <taxon>Pseudomonadati</taxon>
        <taxon>Bacteroidota</taxon>
        <taxon>Bacteroidia</taxon>
        <taxon>Bacteroidales</taxon>
        <taxon>Bacteroidaceae</taxon>
        <taxon>Bacteroides</taxon>
    </lineage>
</organism>
<dbReference type="OrthoDB" id="2582440at2"/>
<keyword evidence="3" id="KW-1185">Reference proteome</keyword>
<dbReference type="Gene3D" id="2.60.120.200">
    <property type="match status" value="1"/>
</dbReference>
<dbReference type="PROSITE" id="PS51257">
    <property type="entry name" value="PROKAR_LIPOPROTEIN"/>
    <property type="match status" value="1"/>
</dbReference>
<dbReference type="STRING" id="679937.Bcop_0960"/>
<name>F3ZUK2_9BACE</name>